<sequence>MAMKAVKSCGILSVWAAKNTPPSMDPSDRVCPLLLYHSVSVLWRYIFDNNHQSLQNLRFQHASTGVVDVFFTESLSKVGGGKIRLRSLMLSSAKNRPGTSLEDVEASVMKCLKQNKNFILIISYGGW</sequence>
<comment type="caution">
    <text evidence="1">The sequence shown here is derived from an EMBL/GenBank/DDBJ whole genome shotgun (WGS) entry which is preliminary data.</text>
</comment>
<proteinExistence type="predicted"/>
<dbReference type="AlphaFoldDB" id="A0ABC8JS54"/>
<gene>
    <name evidence="1" type="ORF">ERUC_LOCUS14862</name>
</gene>
<dbReference type="Proteomes" id="UP001642260">
    <property type="component" value="Unassembled WGS sequence"/>
</dbReference>
<keyword evidence="2" id="KW-1185">Reference proteome</keyword>
<protein>
    <submittedName>
        <fullName evidence="1">Uncharacterized protein</fullName>
    </submittedName>
</protein>
<evidence type="ECO:0000313" key="1">
    <source>
        <dbReference type="EMBL" id="CAH8338336.1"/>
    </source>
</evidence>
<name>A0ABC8JS54_ERUVS</name>
<accession>A0ABC8JS54</accession>
<organism evidence="1 2">
    <name type="scientific">Eruca vesicaria subsp. sativa</name>
    <name type="common">Garden rocket</name>
    <name type="synonym">Eruca sativa</name>
    <dbReference type="NCBI Taxonomy" id="29727"/>
    <lineage>
        <taxon>Eukaryota</taxon>
        <taxon>Viridiplantae</taxon>
        <taxon>Streptophyta</taxon>
        <taxon>Embryophyta</taxon>
        <taxon>Tracheophyta</taxon>
        <taxon>Spermatophyta</taxon>
        <taxon>Magnoliopsida</taxon>
        <taxon>eudicotyledons</taxon>
        <taxon>Gunneridae</taxon>
        <taxon>Pentapetalae</taxon>
        <taxon>rosids</taxon>
        <taxon>malvids</taxon>
        <taxon>Brassicales</taxon>
        <taxon>Brassicaceae</taxon>
        <taxon>Brassiceae</taxon>
        <taxon>Eruca</taxon>
    </lineage>
</organism>
<dbReference type="EMBL" id="CAKOAT010140043">
    <property type="protein sequence ID" value="CAH8338336.1"/>
    <property type="molecule type" value="Genomic_DNA"/>
</dbReference>
<reference evidence="1 2" key="1">
    <citation type="submission" date="2022-03" db="EMBL/GenBank/DDBJ databases">
        <authorList>
            <person name="Macdonald S."/>
            <person name="Ahmed S."/>
            <person name="Newling K."/>
        </authorList>
    </citation>
    <scope>NUCLEOTIDE SEQUENCE [LARGE SCALE GENOMIC DNA]</scope>
</reference>
<evidence type="ECO:0000313" key="2">
    <source>
        <dbReference type="Proteomes" id="UP001642260"/>
    </source>
</evidence>